<reference evidence="1 2" key="2">
    <citation type="journal article" date="2013" name="IMA Fungus">
        <title>IMA Genome-F 1: Ceratocystis fimbriata: Draft nuclear genome sequence for the plant pathogen, Ceratocystis fimbriata.</title>
        <authorList>
            <person name="Wilken P.M."/>
            <person name="Steenkamp E.T."/>
            <person name="Wingfield M.J."/>
            <person name="de Beer Z.W."/>
            <person name="Wingfield B.D."/>
        </authorList>
    </citation>
    <scope>NUCLEOTIDE SEQUENCE [LARGE SCALE GENOMIC DNA]</scope>
    <source>
        <strain evidence="1 2">CBS 114723</strain>
    </source>
</reference>
<name>A0A2C5XDM4_9PEZI</name>
<evidence type="ECO:0000313" key="2">
    <source>
        <dbReference type="Proteomes" id="UP000222788"/>
    </source>
</evidence>
<accession>A0A2C5XDM4</accession>
<dbReference type="Proteomes" id="UP000222788">
    <property type="component" value="Unassembled WGS sequence"/>
</dbReference>
<evidence type="ECO:0000313" key="1">
    <source>
        <dbReference type="EMBL" id="PHH54694.1"/>
    </source>
</evidence>
<gene>
    <name evidence="1" type="ORF">CFIMG_003422RA</name>
</gene>
<proteinExistence type="predicted"/>
<dbReference type="EMBL" id="APWK03000021">
    <property type="protein sequence ID" value="PHH54694.1"/>
    <property type="molecule type" value="Genomic_DNA"/>
</dbReference>
<reference evidence="1 2" key="1">
    <citation type="journal article" date="2013" name="Fungal Biol.">
        <title>Analysis of microsatellite markers in the genome of the plant pathogen Ceratocystis fimbriata.</title>
        <authorList>
            <person name="Simpson M.C."/>
            <person name="Wilken P.M."/>
            <person name="Coetzee M.P."/>
            <person name="Wingfield M.J."/>
            <person name="Wingfield B.D."/>
        </authorList>
    </citation>
    <scope>NUCLEOTIDE SEQUENCE [LARGE SCALE GENOMIC DNA]</scope>
    <source>
        <strain evidence="1 2">CBS 114723</strain>
    </source>
</reference>
<organism evidence="1 2">
    <name type="scientific">Ceratocystis fimbriata CBS 114723</name>
    <dbReference type="NCBI Taxonomy" id="1035309"/>
    <lineage>
        <taxon>Eukaryota</taxon>
        <taxon>Fungi</taxon>
        <taxon>Dikarya</taxon>
        <taxon>Ascomycota</taxon>
        <taxon>Pezizomycotina</taxon>
        <taxon>Sordariomycetes</taxon>
        <taxon>Hypocreomycetidae</taxon>
        <taxon>Microascales</taxon>
        <taxon>Ceratocystidaceae</taxon>
        <taxon>Ceratocystis</taxon>
    </lineage>
</organism>
<comment type="caution">
    <text evidence="1">The sequence shown here is derived from an EMBL/GenBank/DDBJ whole genome shotgun (WGS) entry which is preliminary data.</text>
</comment>
<dbReference type="AlphaFoldDB" id="A0A2C5XDM4"/>
<sequence>MSILFISKTVKQRLPPQLALRCAVFYVYSDARHEKVATLSSLALSRHRPTKCQLSSYVLRCHQSKRQQLAAQQEWPSQQSELMAIQQKARMKLIKTMNTITLSGPALSLM</sequence>
<keyword evidence="2" id="KW-1185">Reference proteome</keyword>
<protein>
    <submittedName>
        <fullName evidence="1">Uncharacterized protein</fullName>
    </submittedName>
</protein>